<feature type="transmembrane region" description="Helical" evidence="7">
    <location>
        <begin position="217"/>
        <end position="236"/>
    </location>
</feature>
<dbReference type="RefSeq" id="WP_121371352.1">
    <property type="nucleotide sequence ID" value="NZ_RBKS01000001.1"/>
</dbReference>
<feature type="transmembrane region" description="Helical" evidence="7">
    <location>
        <begin position="124"/>
        <end position="144"/>
    </location>
</feature>
<name>A0A495IK84_9MICO</name>
<feature type="transmembrane region" description="Helical" evidence="7">
    <location>
        <begin position="248"/>
        <end position="266"/>
    </location>
</feature>
<feature type="transmembrane region" description="Helical" evidence="7">
    <location>
        <begin position="25"/>
        <end position="44"/>
    </location>
</feature>
<evidence type="ECO:0000256" key="7">
    <source>
        <dbReference type="HAMAP-Rule" id="MF_01147"/>
    </source>
</evidence>
<keyword evidence="10" id="KW-1185">Reference proteome</keyword>
<dbReference type="PROSITE" id="PS01311">
    <property type="entry name" value="LGT"/>
    <property type="match status" value="1"/>
</dbReference>
<comment type="caution">
    <text evidence="9">The sequence shown here is derived from an EMBL/GenBank/DDBJ whole genome shotgun (WGS) entry which is preliminary data.</text>
</comment>
<comment type="pathway">
    <text evidence="7">Protein modification; lipoprotein biosynthesis (diacylglyceryl transfer).</text>
</comment>
<comment type="similarity">
    <text evidence="1 7">Belongs to the Lgt family.</text>
</comment>
<dbReference type="EMBL" id="RBKS01000001">
    <property type="protein sequence ID" value="RKR76373.1"/>
    <property type="molecule type" value="Genomic_DNA"/>
</dbReference>
<keyword evidence="6 7" id="KW-0472">Membrane</keyword>
<dbReference type="GO" id="GO:0005886">
    <property type="term" value="C:plasma membrane"/>
    <property type="evidence" value="ECO:0007669"/>
    <property type="project" value="UniProtKB-SubCell"/>
</dbReference>
<dbReference type="OrthoDB" id="871140at2"/>
<keyword evidence="2 7" id="KW-1003">Cell membrane</keyword>
<dbReference type="PANTHER" id="PTHR30589">
    <property type="entry name" value="PROLIPOPROTEIN DIACYLGLYCERYL TRANSFERASE"/>
    <property type="match status" value="1"/>
</dbReference>
<accession>A0A495IK84</accession>
<dbReference type="GO" id="GO:0042158">
    <property type="term" value="P:lipoprotein biosynthetic process"/>
    <property type="evidence" value="ECO:0007669"/>
    <property type="project" value="UniProtKB-UniRule"/>
</dbReference>
<keyword evidence="3 7" id="KW-0808">Transferase</keyword>
<evidence type="ECO:0000256" key="1">
    <source>
        <dbReference type="ARBA" id="ARBA00007150"/>
    </source>
</evidence>
<feature type="binding site" evidence="7">
    <location>
        <position position="145"/>
    </location>
    <ligand>
        <name>a 1,2-diacyl-sn-glycero-3-phospho-(1'-sn-glycerol)</name>
        <dbReference type="ChEBI" id="CHEBI:64716"/>
    </ligand>
</feature>
<feature type="transmembrane region" description="Helical" evidence="7">
    <location>
        <begin position="56"/>
        <end position="75"/>
    </location>
</feature>
<evidence type="ECO:0000256" key="2">
    <source>
        <dbReference type="ARBA" id="ARBA00022475"/>
    </source>
</evidence>
<comment type="catalytic activity">
    <reaction evidence="7">
        <text>L-cysteinyl-[prolipoprotein] + a 1,2-diacyl-sn-glycero-3-phospho-(1'-sn-glycerol) = an S-1,2-diacyl-sn-glyceryl-L-cysteinyl-[prolipoprotein] + sn-glycerol 1-phosphate + H(+)</text>
        <dbReference type="Rhea" id="RHEA:56712"/>
        <dbReference type="Rhea" id="RHEA-COMP:14679"/>
        <dbReference type="Rhea" id="RHEA-COMP:14680"/>
        <dbReference type="ChEBI" id="CHEBI:15378"/>
        <dbReference type="ChEBI" id="CHEBI:29950"/>
        <dbReference type="ChEBI" id="CHEBI:57685"/>
        <dbReference type="ChEBI" id="CHEBI:64716"/>
        <dbReference type="ChEBI" id="CHEBI:140658"/>
        <dbReference type="EC" id="2.5.1.145"/>
    </reaction>
</comment>
<evidence type="ECO:0000313" key="10">
    <source>
        <dbReference type="Proteomes" id="UP000280008"/>
    </source>
</evidence>
<dbReference type="AlphaFoldDB" id="A0A495IK84"/>
<comment type="function">
    <text evidence="7">Catalyzes the transfer of the diacylglyceryl group from phosphatidylglycerol to the sulfhydryl group of the N-terminal cysteine of a prolipoprotein, the first step in the formation of mature lipoproteins.</text>
</comment>
<sequence length="299" mass="31916">MLDSMFHGGIPSPPVNHFDLGPLEIHYYAICIVVGIAIACWVTNGRMVKRGLGSGTIIDIAIWAVPIGIVGGRFYHVVTHPGDYFAAGDNLLNVFAIWEGGLAIFGSILCGTLGAYIGCRRAKVPFALFADAVIPGLLLAQAFGRLGNYFNQELYGGPTTLPWGLQISPDNAAYPAGVPAGTLFQPLFLYEMLWNILGAVLILTVGRRLALKLGQTAGFYFLWYGAARAFLEYLRLDPTEFYLFGLKINEDVAIAAAIFGLIVIIVSGRRGHPAIPESPPAAVAATEADTDSEAGVSAV</sequence>
<feature type="region of interest" description="Disordered" evidence="8">
    <location>
        <begin position="278"/>
        <end position="299"/>
    </location>
</feature>
<feature type="transmembrane region" description="Helical" evidence="7">
    <location>
        <begin position="187"/>
        <end position="205"/>
    </location>
</feature>
<dbReference type="GO" id="GO:0008961">
    <property type="term" value="F:phosphatidylglycerol-prolipoprotein diacylglyceryl transferase activity"/>
    <property type="evidence" value="ECO:0007669"/>
    <property type="project" value="UniProtKB-UniRule"/>
</dbReference>
<dbReference type="Proteomes" id="UP000280008">
    <property type="component" value="Unassembled WGS sequence"/>
</dbReference>
<dbReference type="InterPro" id="IPR001640">
    <property type="entry name" value="Lgt"/>
</dbReference>
<organism evidence="9 10">
    <name type="scientific">Frondihabitans australicus</name>
    <dbReference type="NCBI Taxonomy" id="386892"/>
    <lineage>
        <taxon>Bacteria</taxon>
        <taxon>Bacillati</taxon>
        <taxon>Actinomycetota</taxon>
        <taxon>Actinomycetes</taxon>
        <taxon>Micrococcales</taxon>
        <taxon>Microbacteriaceae</taxon>
        <taxon>Frondihabitans</taxon>
    </lineage>
</organism>
<evidence type="ECO:0000313" key="9">
    <source>
        <dbReference type="EMBL" id="RKR76373.1"/>
    </source>
</evidence>
<dbReference type="HAMAP" id="MF_01147">
    <property type="entry name" value="Lgt"/>
    <property type="match status" value="1"/>
</dbReference>
<evidence type="ECO:0000256" key="6">
    <source>
        <dbReference type="ARBA" id="ARBA00023136"/>
    </source>
</evidence>
<gene>
    <name evidence="7" type="primary">lgt</name>
    <name evidence="9" type="ORF">C8E83_3545</name>
</gene>
<dbReference type="PANTHER" id="PTHR30589:SF0">
    <property type="entry name" value="PHOSPHATIDYLGLYCEROL--PROLIPOPROTEIN DIACYLGLYCERYL TRANSFERASE"/>
    <property type="match status" value="1"/>
</dbReference>
<protein>
    <recommendedName>
        <fullName evidence="7">Phosphatidylglycerol--prolipoprotein diacylglyceryl transferase</fullName>
        <ecNumber evidence="7">2.5.1.145</ecNumber>
    </recommendedName>
</protein>
<reference evidence="9 10" key="1">
    <citation type="submission" date="2018-10" db="EMBL/GenBank/DDBJ databases">
        <title>Sequencing the genomes of 1000 actinobacteria strains.</title>
        <authorList>
            <person name="Klenk H.-P."/>
        </authorList>
    </citation>
    <scope>NUCLEOTIDE SEQUENCE [LARGE SCALE GENOMIC DNA]</scope>
    <source>
        <strain evidence="9 10">DSM 17894</strain>
    </source>
</reference>
<feature type="transmembrane region" description="Helical" evidence="7">
    <location>
        <begin position="95"/>
        <end position="117"/>
    </location>
</feature>
<keyword evidence="5 7" id="KW-1133">Transmembrane helix</keyword>
<evidence type="ECO:0000256" key="3">
    <source>
        <dbReference type="ARBA" id="ARBA00022679"/>
    </source>
</evidence>
<keyword evidence="4 7" id="KW-0812">Transmembrane</keyword>
<evidence type="ECO:0000256" key="5">
    <source>
        <dbReference type="ARBA" id="ARBA00022989"/>
    </source>
</evidence>
<dbReference type="Pfam" id="PF01790">
    <property type="entry name" value="LGT"/>
    <property type="match status" value="1"/>
</dbReference>
<comment type="subcellular location">
    <subcellularLocation>
        <location evidence="7">Cell membrane</location>
        <topology evidence="7">Multi-pass membrane protein</topology>
    </subcellularLocation>
</comment>
<dbReference type="NCBIfam" id="TIGR00544">
    <property type="entry name" value="lgt"/>
    <property type="match status" value="1"/>
</dbReference>
<dbReference type="UniPathway" id="UPA00664"/>
<evidence type="ECO:0000256" key="8">
    <source>
        <dbReference type="SAM" id="MobiDB-lite"/>
    </source>
</evidence>
<keyword evidence="9" id="KW-0449">Lipoprotein</keyword>
<evidence type="ECO:0000256" key="4">
    <source>
        <dbReference type="ARBA" id="ARBA00022692"/>
    </source>
</evidence>
<dbReference type="EC" id="2.5.1.145" evidence="7"/>
<proteinExistence type="inferred from homology"/>